<reference evidence="1" key="2">
    <citation type="submission" date="2022-12" db="EMBL/GenBank/DDBJ databases">
        <authorList>
            <person name="Dechsakulwatana C."/>
            <person name="Rungsihiranrut A."/>
            <person name="Muangchinda C."/>
            <person name="Ningthoujam R."/>
            <person name="Klankeo P."/>
            <person name="Pinyakong O."/>
        </authorList>
    </citation>
    <scope>NUCLEOTIDE SEQUENCE</scope>
    <source>
        <strain evidence="1">TL01-2</strain>
    </source>
</reference>
<comment type="caution">
    <text evidence="1">The sequence shown here is derived from an EMBL/GenBank/DDBJ whole genome shotgun (WGS) entry which is preliminary data.</text>
</comment>
<dbReference type="AlphaFoldDB" id="A0AAX6NDN3"/>
<name>A0AAX6NDN3_PRIAR</name>
<evidence type="ECO:0000313" key="2">
    <source>
        <dbReference type="Proteomes" id="UP001269400"/>
    </source>
</evidence>
<accession>A0AAX6NDN3</accession>
<dbReference type="Proteomes" id="UP001269400">
    <property type="component" value="Unassembled WGS sequence"/>
</dbReference>
<sequence length="114" mass="13398">MADVETYGGKCPKCTKAMLQKGDDKGYDTWFSYDACPWCGFAYGTSPESETPCNETYIWDAIFEHHNVKSREELIKTLKLVEFVSKEASEFYPSYFRYTRKDFFKDYEKLNSRS</sequence>
<gene>
    <name evidence="1" type="ORF">O0Q50_22205</name>
</gene>
<proteinExistence type="predicted"/>
<organism evidence="1 2">
    <name type="scientific">Priestia aryabhattai</name>
    <name type="common">Bacillus aryabhattai</name>
    <dbReference type="NCBI Taxonomy" id="412384"/>
    <lineage>
        <taxon>Bacteria</taxon>
        <taxon>Bacillati</taxon>
        <taxon>Bacillota</taxon>
        <taxon>Bacilli</taxon>
        <taxon>Bacillales</taxon>
        <taxon>Bacillaceae</taxon>
        <taxon>Priestia</taxon>
    </lineage>
</organism>
<protein>
    <submittedName>
        <fullName evidence="1">Uncharacterized protein</fullName>
    </submittedName>
</protein>
<evidence type="ECO:0000313" key="1">
    <source>
        <dbReference type="EMBL" id="MDU9693897.1"/>
    </source>
</evidence>
<reference evidence="1" key="1">
    <citation type="journal article" date="2022" name="J Environ Chem Eng">
        <title>Biodegradation of petroleum oil using a constructed nonpathogenic and heavy metal-tolerant bacterial consortium isolated from marine sponges.</title>
        <authorList>
            <person name="Dechsakulwatana C."/>
            <person name="Rungsihiranrut A."/>
            <person name="Muangchinda C."/>
            <person name="Ningthoujam R."/>
            <person name="Klankeo P."/>
            <person name="Pinyakong O."/>
        </authorList>
    </citation>
    <scope>NUCLEOTIDE SEQUENCE</scope>
    <source>
        <strain evidence="1">TL01-2</strain>
    </source>
</reference>
<dbReference type="RefSeq" id="WP_316911114.1">
    <property type="nucleotide sequence ID" value="NZ_JAPTGD010000002.1"/>
</dbReference>
<dbReference type="EMBL" id="JAPTGD010000002">
    <property type="protein sequence ID" value="MDU9693897.1"/>
    <property type="molecule type" value="Genomic_DNA"/>
</dbReference>